<dbReference type="PANTHER" id="PTHR11607">
    <property type="entry name" value="ALPHA-MANNOSIDASE"/>
    <property type="match status" value="1"/>
</dbReference>
<dbReference type="InterPro" id="IPR027291">
    <property type="entry name" value="Glyco_hydro_38_N_sf"/>
</dbReference>
<name>A0A914Q284_9BILA</name>
<evidence type="ECO:0000313" key="2">
    <source>
        <dbReference type="Proteomes" id="UP000887578"/>
    </source>
</evidence>
<keyword evidence="2" id="KW-1185">Reference proteome</keyword>
<dbReference type="Gene3D" id="3.20.110.10">
    <property type="entry name" value="Glycoside hydrolase 38, N terminal domain"/>
    <property type="match status" value="1"/>
</dbReference>
<dbReference type="GO" id="GO:0000139">
    <property type="term" value="C:Golgi membrane"/>
    <property type="evidence" value="ECO:0007669"/>
    <property type="project" value="TreeGrafter"/>
</dbReference>
<evidence type="ECO:0000313" key="4">
    <source>
        <dbReference type="WBParaSite" id="PDA_v2.g28146.t1"/>
    </source>
</evidence>
<evidence type="ECO:0000259" key="1">
    <source>
        <dbReference type="Pfam" id="PF01074"/>
    </source>
</evidence>
<reference evidence="3 4" key="1">
    <citation type="submission" date="2022-11" db="UniProtKB">
        <authorList>
            <consortium name="WormBaseParasite"/>
        </authorList>
    </citation>
    <scope>IDENTIFICATION</scope>
</reference>
<dbReference type="GO" id="GO:0004559">
    <property type="term" value="F:alpha-mannosidase activity"/>
    <property type="evidence" value="ECO:0007669"/>
    <property type="project" value="InterPro"/>
</dbReference>
<dbReference type="InterPro" id="IPR050843">
    <property type="entry name" value="Glycosyl_Hydrlase_38"/>
</dbReference>
<dbReference type="AlphaFoldDB" id="A0A914Q284"/>
<accession>A0A914Q284</accession>
<dbReference type="WBParaSite" id="PDA_v2.g25337.t1">
    <property type="protein sequence ID" value="PDA_v2.g25337.t1"/>
    <property type="gene ID" value="PDA_v2.g25337"/>
</dbReference>
<dbReference type="GO" id="GO:0006491">
    <property type="term" value="P:N-glycan processing"/>
    <property type="evidence" value="ECO:0007669"/>
    <property type="project" value="TreeGrafter"/>
</dbReference>
<dbReference type="WBParaSite" id="PDA_v2.g28146.t1">
    <property type="protein sequence ID" value="PDA_v2.g28146.t1"/>
    <property type="gene ID" value="PDA_v2.g28146"/>
</dbReference>
<proteinExistence type="predicted"/>
<dbReference type="InterPro" id="IPR000602">
    <property type="entry name" value="Glyco_hydro_38_N"/>
</dbReference>
<dbReference type="PANTHER" id="PTHR11607:SF3">
    <property type="entry name" value="LYSOSOMAL ALPHA-MANNOSIDASE"/>
    <property type="match status" value="1"/>
</dbReference>
<dbReference type="GO" id="GO:0006013">
    <property type="term" value="P:mannose metabolic process"/>
    <property type="evidence" value="ECO:0007669"/>
    <property type="project" value="InterPro"/>
</dbReference>
<evidence type="ECO:0000313" key="3">
    <source>
        <dbReference type="WBParaSite" id="PDA_v2.g25337.t1"/>
    </source>
</evidence>
<dbReference type="Proteomes" id="UP000887578">
    <property type="component" value="Unplaced"/>
</dbReference>
<sequence length="70" mass="8278">MSFLELWWKKHSFEDRKKMKELIQNGKLEIPTGAWVMTDEANSHLYSIVTEMFEGHEFLMNTIGKGINFI</sequence>
<dbReference type="Pfam" id="PF01074">
    <property type="entry name" value="Glyco_hydro_38N"/>
    <property type="match status" value="1"/>
</dbReference>
<dbReference type="SUPFAM" id="SSF88713">
    <property type="entry name" value="Glycoside hydrolase/deacetylase"/>
    <property type="match status" value="1"/>
</dbReference>
<dbReference type="InterPro" id="IPR011330">
    <property type="entry name" value="Glyco_hydro/deAcase_b/a-brl"/>
</dbReference>
<feature type="domain" description="Glycoside hydrolase family 38 N-terminal" evidence="1">
    <location>
        <begin position="2"/>
        <end position="66"/>
    </location>
</feature>
<organism evidence="2 3">
    <name type="scientific">Panagrolaimus davidi</name>
    <dbReference type="NCBI Taxonomy" id="227884"/>
    <lineage>
        <taxon>Eukaryota</taxon>
        <taxon>Metazoa</taxon>
        <taxon>Ecdysozoa</taxon>
        <taxon>Nematoda</taxon>
        <taxon>Chromadorea</taxon>
        <taxon>Rhabditida</taxon>
        <taxon>Tylenchina</taxon>
        <taxon>Panagrolaimomorpha</taxon>
        <taxon>Panagrolaimoidea</taxon>
        <taxon>Panagrolaimidae</taxon>
        <taxon>Panagrolaimus</taxon>
    </lineage>
</organism>
<protein>
    <submittedName>
        <fullName evidence="3 4">Glycoside hydrolase family 38 N-terminal domain-containing protein</fullName>
    </submittedName>
</protein>